<name>A0A3M7RMW8_BRAPC</name>
<comment type="caution">
    <text evidence="1">The sequence shown here is derived from an EMBL/GenBank/DDBJ whole genome shotgun (WGS) entry which is preliminary data.</text>
</comment>
<proteinExistence type="predicted"/>
<accession>A0A3M7RMW8</accession>
<protein>
    <submittedName>
        <fullName evidence="1">Uncharacterized protein</fullName>
    </submittedName>
</protein>
<keyword evidence="2" id="KW-1185">Reference proteome</keyword>
<dbReference type="EMBL" id="REGN01003035">
    <property type="protein sequence ID" value="RNA24874.1"/>
    <property type="molecule type" value="Genomic_DNA"/>
</dbReference>
<evidence type="ECO:0000313" key="2">
    <source>
        <dbReference type="Proteomes" id="UP000276133"/>
    </source>
</evidence>
<dbReference type="AlphaFoldDB" id="A0A3M7RMW8"/>
<gene>
    <name evidence="1" type="ORF">BpHYR1_023486</name>
</gene>
<sequence length="92" mass="10718">MLERIDYNSKKQNINGFKRKSLKNNMVYLIISVRLIQVMNSLETTEEALQSIDSIVEKFGEMVKNSCADVNEHTHLDNSEKNMSPELLFYFT</sequence>
<dbReference type="Proteomes" id="UP000276133">
    <property type="component" value="Unassembled WGS sequence"/>
</dbReference>
<organism evidence="1 2">
    <name type="scientific">Brachionus plicatilis</name>
    <name type="common">Marine rotifer</name>
    <name type="synonym">Brachionus muelleri</name>
    <dbReference type="NCBI Taxonomy" id="10195"/>
    <lineage>
        <taxon>Eukaryota</taxon>
        <taxon>Metazoa</taxon>
        <taxon>Spiralia</taxon>
        <taxon>Gnathifera</taxon>
        <taxon>Rotifera</taxon>
        <taxon>Eurotatoria</taxon>
        <taxon>Monogononta</taxon>
        <taxon>Pseudotrocha</taxon>
        <taxon>Ploima</taxon>
        <taxon>Brachionidae</taxon>
        <taxon>Brachionus</taxon>
    </lineage>
</organism>
<reference evidence="1 2" key="1">
    <citation type="journal article" date="2018" name="Sci. Rep.">
        <title>Genomic signatures of local adaptation to the degree of environmental predictability in rotifers.</title>
        <authorList>
            <person name="Franch-Gras L."/>
            <person name="Hahn C."/>
            <person name="Garcia-Roger E.M."/>
            <person name="Carmona M.J."/>
            <person name="Serra M."/>
            <person name="Gomez A."/>
        </authorList>
    </citation>
    <scope>NUCLEOTIDE SEQUENCE [LARGE SCALE GENOMIC DNA]</scope>
    <source>
        <strain evidence="1">HYR1</strain>
    </source>
</reference>
<evidence type="ECO:0000313" key="1">
    <source>
        <dbReference type="EMBL" id="RNA24874.1"/>
    </source>
</evidence>